<evidence type="ECO:0000313" key="2">
    <source>
        <dbReference type="Proteomes" id="UP000838756"/>
    </source>
</evidence>
<evidence type="ECO:0000313" key="1">
    <source>
        <dbReference type="EMBL" id="CAH2223103.1"/>
    </source>
</evidence>
<dbReference type="Proteomes" id="UP000838756">
    <property type="component" value="Unassembled WGS sequence"/>
</dbReference>
<protein>
    <submittedName>
        <fullName evidence="1">Jg14987 protein</fullName>
    </submittedName>
</protein>
<comment type="caution">
    <text evidence="1">The sequence shown here is derived from an EMBL/GenBank/DDBJ whole genome shotgun (WGS) entry which is preliminary data.</text>
</comment>
<gene>
    <name evidence="1" type="primary">jg14987</name>
    <name evidence="1" type="ORF">PAEG_LOCUS6793</name>
</gene>
<proteinExistence type="predicted"/>
<name>A0A8S4QWF9_9NEOP</name>
<accession>A0A8S4QWF9</accession>
<organism evidence="1 2">
    <name type="scientific">Pararge aegeria aegeria</name>
    <dbReference type="NCBI Taxonomy" id="348720"/>
    <lineage>
        <taxon>Eukaryota</taxon>
        <taxon>Metazoa</taxon>
        <taxon>Ecdysozoa</taxon>
        <taxon>Arthropoda</taxon>
        <taxon>Hexapoda</taxon>
        <taxon>Insecta</taxon>
        <taxon>Pterygota</taxon>
        <taxon>Neoptera</taxon>
        <taxon>Endopterygota</taxon>
        <taxon>Lepidoptera</taxon>
        <taxon>Glossata</taxon>
        <taxon>Ditrysia</taxon>
        <taxon>Papilionoidea</taxon>
        <taxon>Nymphalidae</taxon>
        <taxon>Satyrinae</taxon>
        <taxon>Satyrini</taxon>
        <taxon>Parargina</taxon>
        <taxon>Pararge</taxon>
    </lineage>
</organism>
<sequence>MYSTDLKSQELIQRRRASGASVKICQKLSPRALRYRSGEGEDVIPPMRLGLWLSLTYGQYRLMD</sequence>
<dbReference type="EMBL" id="CAKXAJ010020534">
    <property type="protein sequence ID" value="CAH2223103.1"/>
    <property type="molecule type" value="Genomic_DNA"/>
</dbReference>
<keyword evidence="2" id="KW-1185">Reference proteome</keyword>
<dbReference type="AlphaFoldDB" id="A0A8S4QWF9"/>
<reference evidence="1" key="1">
    <citation type="submission" date="2022-03" db="EMBL/GenBank/DDBJ databases">
        <authorList>
            <person name="Lindestad O."/>
        </authorList>
    </citation>
    <scope>NUCLEOTIDE SEQUENCE</scope>
</reference>